<evidence type="ECO:0008006" key="4">
    <source>
        <dbReference type="Google" id="ProtNLM"/>
    </source>
</evidence>
<accession>A0A974WEZ2</accession>
<organism evidence="2 3">
    <name type="scientific">Fulvivirga lutea</name>
    <dbReference type="NCBI Taxonomy" id="2810512"/>
    <lineage>
        <taxon>Bacteria</taxon>
        <taxon>Pseudomonadati</taxon>
        <taxon>Bacteroidota</taxon>
        <taxon>Cytophagia</taxon>
        <taxon>Cytophagales</taxon>
        <taxon>Fulvivirgaceae</taxon>
        <taxon>Fulvivirga</taxon>
    </lineage>
</organism>
<evidence type="ECO:0000313" key="2">
    <source>
        <dbReference type="EMBL" id="QSE97214.1"/>
    </source>
</evidence>
<sequence length="146" mass="16931">MKYLKVCMFFIFSASSLLSFGQKIHTNSDLYLNSIDTVLNSIKTNQFTELSLKLPLELPIPTPEKIKNLSVLVHKGKRSKVKAEQLYMVVKPLQVSHDILMVPVLLYHRPKGDLTFYDNAVYRVNYKYSKEANTYYVESVEYGWTL</sequence>
<evidence type="ECO:0000313" key="3">
    <source>
        <dbReference type="Proteomes" id="UP000662783"/>
    </source>
</evidence>
<keyword evidence="1" id="KW-0732">Signal</keyword>
<reference evidence="2" key="1">
    <citation type="submission" date="2021-02" db="EMBL/GenBank/DDBJ databases">
        <title>Fulvivirga sp. S481 isolated from sea water.</title>
        <authorList>
            <person name="Bae S.S."/>
            <person name="Baek K."/>
        </authorList>
    </citation>
    <scope>NUCLEOTIDE SEQUENCE</scope>
    <source>
        <strain evidence="2">S481</strain>
    </source>
</reference>
<gene>
    <name evidence="2" type="ORF">JR347_16730</name>
</gene>
<dbReference type="EMBL" id="CP070608">
    <property type="protein sequence ID" value="QSE97214.1"/>
    <property type="molecule type" value="Genomic_DNA"/>
</dbReference>
<dbReference type="AlphaFoldDB" id="A0A974WEZ2"/>
<proteinExistence type="predicted"/>
<dbReference type="RefSeq" id="WP_205721727.1">
    <property type="nucleotide sequence ID" value="NZ_CP070608.1"/>
</dbReference>
<evidence type="ECO:0000256" key="1">
    <source>
        <dbReference type="SAM" id="SignalP"/>
    </source>
</evidence>
<feature type="chain" id="PRO_5037860154" description="DUF3868 domain-containing protein" evidence="1">
    <location>
        <begin position="20"/>
        <end position="146"/>
    </location>
</feature>
<name>A0A974WEZ2_9BACT</name>
<dbReference type="KEGG" id="fuv:JR347_16730"/>
<keyword evidence="3" id="KW-1185">Reference proteome</keyword>
<dbReference type="Proteomes" id="UP000662783">
    <property type="component" value="Chromosome"/>
</dbReference>
<protein>
    <recommendedName>
        <fullName evidence="4">DUF3868 domain-containing protein</fullName>
    </recommendedName>
</protein>
<feature type="signal peptide" evidence="1">
    <location>
        <begin position="1"/>
        <end position="19"/>
    </location>
</feature>